<evidence type="ECO:0000256" key="6">
    <source>
        <dbReference type="SAM" id="Phobius"/>
    </source>
</evidence>
<feature type="region of interest" description="Disordered" evidence="5">
    <location>
        <begin position="232"/>
        <end position="254"/>
    </location>
</feature>
<feature type="transmembrane region" description="Helical" evidence="6">
    <location>
        <begin position="26"/>
        <end position="49"/>
    </location>
</feature>
<keyword evidence="3 6" id="KW-1133">Transmembrane helix</keyword>
<dbReference type="Proteomes" id="UP001345827">
    <property type="component" value="Unassembled WGS sequence"/>
</dbReference>
<evidence type="ECO:0000256" key="1">
    <source>
        <dbReference type="ARBA" id="ARBA00004141"/>
    </source>
</evidence>
<dbReference type="AlphaFoldDB" id="A0AAV9Q4K9"/>
<evidence type="ECO:0000313" key="8">
    <source>
        <dbReference type="Proteomes" id="UP001345827"/>
    </source>
</evidence>
<dbReference type="GO" id="GO:0016020">
    <property type="term" value="C:membrane"/>
    <property type="evidence" value="ECO:0007669"/>
    <property type="project" value="UniProtKB-SubCell"/>
</dbReference>
<feature type="transmembrane region" description="Helical" evidence="6">
    <location>
        <begin position="155"/>
        <end position="174"/>
    </location>
</feature>
<accession>A0AAV9Q4K9</accession>
<dbReference type="PANTHER" id="PTHR31465">
    <property type="entry name" value="PROTEIN RTA1-RELATED"/>
    <property type="match status" value="1"/>
</dbReference>
<evidence type="ECO:0000256" key="2">
    <source>
        <dbReference type="ARBA" id="ARBA00022692"/>
    </source>
</evidence>
<comment type="subcellular location">
    <subcellularLocation>
        <location evidence="1">Membrane</location>
        <topology evidence="1">Multi-pass membrane protein</topology>
    </subcellularLocation>
</comment>
<comment type="caution">
    <text evidence="7">The sequence shown here is derived from an EMBL/GenBank/DDBJ whole genome shotgun (WGS) entry which is preliminary data.</text>
</comment>
<evidence type="ECO:0000313" key="7">
    <source>
        <dbReference type="EMBL" id="KAK5533915.1"/>
    </source>
</evidence>
<organism evidence="7 8">
    <name type="scientific">Vermiconidia calcicola</name>
    <dbReference type="NCBI Taxonomy" id="1690605"/>
    <lineage>
        <taxon>Eukaryota</taxon>
        <taxon>Fungi</taxon>
        <taxon>Dikarya</taxon>
        <taxon>Ascomycota</taxon>
        <taxon>Pezizomycotina</taxon>
        <taxon>Dothideomycetes</taxon>
        <taxon>Dothideomycetidae</taxon>
        <taxon>Mycosphaerellales</taxon>
        <taxon>Extremaceae</taxon>
        <taxon>Vermiconidia</taxon>
    </lineage>
</organism>
<feature type="transmembrane region" description="Helical" evidence="6">
    <location>
        <begin position="194"/>
        <end position="216"/>
    </location>
</feature>
<name>A0AAV9Q4K9_9PEZI</name>
<feature type="transmembrane region" description="Helical" evidence="6">
    <location>
        <begin position="70"/>
        <end position="92"/>
    </location>
</feature>
<evidence type="ECO:0000256" key="3">
    <source>
        <dbReference type="ARBA" id="ARBA00022989"/>
    </source>
</evidence>
<evidence type="ECO:0000256" key="5">
    <source>
        <dbReference type="SAM" id="MobiDB-lite"/>
    </source>
</evidence>
<sequence length="264" mass="30024">MSINSQNLEATGYVFRELSALHQDKLWLYAAQTIFILIAPALFAAAIYMTLGRLMRTTGWPHLSPIRVNWLTKIFVLGDVLCFFVQAIGASILSNAKSDDKDKENLGKDVALAGLILQVIIFFFFMFIAVKWHWRMRRRVSSSKNSKPLSGMRRETGLWVLYTVSAIISVRNVARVVEFAGGSKGYFFTHEWTLYVFDALLMALVLALCFSWYLILSSSRDGDMLLAQEDEHDQPETSMPLYPPRPYNNYDYGRPNGYASNGYA</sequence>
<keyword evidence="2 6" id="KW-0812">Transmembrane</keyword>
<dbReference type="InterPro" id="IPR007568">
    <property type="entry name" value="RTA1"/>
</dbReference>
<protein>
    <submittedName>
        <fullName evidence="7">Uncharacterized protein</fullName>
    </submittedName>
</protein>
<dbReference type="Pfam" id="PF04479">
    <property type="entry name" value="RTA1"/>
    <property type="match status" value="1"/>
</dbReference>
<reference evidence="7 8" key="1">
    <citation type="submission" date="2023-06" db="EMBL/GenBank/DDBJ databases">
        <title>Black Yeasts Isolated from many extreme environments.</title>
        <authorList>
            <person name="Coleine C."/>
            <person name="Stajich J.E."/>
            <person name="Selbmann L."/>
        </authorList>
    </citation>
    <scope>NUCLEOTIDE SEQUENCE [LARGE SCALE GENOMIC DNA]</scope>
    <source>
        <strain evidence="7 8">CCFEE 5887</strain>
    </source>
</reference>
<feature type="transmembrane region" description="Helical" evidence="6">
    <location>
        <begin position="112"/>
        <end position="134"/>
    </location>
</feature>
<proteinExistence type="predicted"/>
<gene>
    <name evidence="7" type="ORF">LTR25_006895</name>
</gene>
<dbReference type="PANTHER" id="PTHR31465:SF1">
    <property type="entry name" value="PROTEIN RTA1-RELATED"/>
    <property type="match status" value="1"/>
</dbReference>
<keyword evidence="4 6" id="KW-0472">Membrane</keyword>
<evidence type="ECO:0000256" key="4">
    <source>
        <dbReference type="ARBA" id="ARBA00023136"/>
    </source>
</evidence>
<keyword evidence="8" id="KW-1185">Reference proteome</keyword>
<dbReference type="EMBL" id="JAXLQG010000012">
    <property type="protein sequence ID" value="KAK5533915.1"/>
    <property type="molecule type" value="Genomic_DNA"/>
</dbReference>